<gene>
    <name evidence="6" type="ORF">EV688_108108</name>
</gene>
<evidence type="ECO:0000313" key="7">
    <source>
        <dbReference type="Proteomes" id="UP000294980"/>
    </source>
</evidence>
<feature type="transmembrane region" description="Helical" evidence="5">
    <location>
        <begin position="404"/>
        <end position="422"/>
    </location>
</feature>
<feature type="transmembrane region" description="Helical" evidence="5">
    <location>
        <begin position="156"/>
        <end position="174"/>
    </location>
</feature>
<feature type="transmembrane region" description="Helical" evidence="5">
    <location>
        <begin position="202"/>
        <end position="223"/>
    </location>
</feature>
<feature type="transmembrane region" description="Helical" evidence="5">
    <location>
        <begin position="300"/>
        <end position="329"/>
    </location>
</feature>
<dbReference type="RefSeq" id="WP_240624362.1">
    <property type="nucleotide sequence ID" value="NZ_QQSW01000010.1"/>
</dbReference>
<feature type="transmembrane region" description="Helical" evidence="5">
    <location>
        <begin position="42"/>
        <end position="62"/>
    </location>
</feature>
<dbReference type="EMBL" id="SLWX01000008">
    <property type="protein sequence ID" value="TCO75542.1"/>
    <property type="molecule type" value="Genomic_DNA"/>
</dbReference>
<reference evidence="6 7" key="1">
    <citation type="submission" date="2019-03" db="EMBL/GenBank/DDBJ databases">
        <title>Genomic Encyclopedia of Type Strains, Phase IV (KMG-IV): sequencing the most valuable type-strain genomes for metagenomic binning, comparative biology and taxonomic classification.</title>
        <authorList>
            <person name="Goeker M."/>
        </authorList>
    </citation>
    <scope>NUCLEOTIDE SEQUENCE [LARGE SCALE GENOMIC DNA]</scope>
    <source>
        <strain evidence="6 7">DSM 23344</strain>
    </source>
</reference>
<feature type="transmembrane region" description="Helical" evidence="5">
    <location>
        <begin position="244"/>
        <end position="267"/>
    </location>
</feature>
<feature type="transmembrane region" description="Helical" evidence="5">
    <location>
        <begin position="125"/>
        <end position="144"/>
    </location>
</feature>
<evidence type="ECO:0000256" key="2">
    <source>
        <dbReference type="ARBA" id="ARBA00022692"/>
    </source>
</evidence>
<accession>A0A4R2KRY6</accession>
<feature type="transmembrane region" description="Helical" evidence="5">
    <location>
        <begin position="341"/>
        <end position="362"/>
    </location>
</feature>
<sequence length="433" mass="46030">MLLARLLRDLVGPAAVMAAGTMGAGAIASFLLAGAWFRYELLWVLLLMLPLFVASADSASRLGALNPHTGMLSLVGRWLHPALAWLILLLVVPVHFLVSMGQLSVMSSALFSLTGLNESALAQDLRVAVPLSVTLAAAVLWLVFSRGYERLQRVMTLLMVLMFLCFLIVALRGLSEWRAILPGFVPTLPADLPLPGGNSVRVASTSIIAMVGAAIAPAALLGLPYLCADAGADSHQLRQALRQSVLNLGVIFGAYAFFVLVAGAFALHPLPEHAGFEDVGQAAGVLRAALPAAVAFLGPMIFSLGLFIAAMTTLVVAAQVTVYLMLDAFGKPWRFSADNRGFHVLLAIFVLGAAALAPLWSFPALLKVILLMGINVVVIPLVYLILIVLINTPGVMLEHTAGRWRNAFLLTGLLLSLGLAVHKAPQYYHLLTA</sequence>
<name>A0A4R2KRY6_9GAMM</name>
<feature type="transmembrane region" description="Helical" evidence="5">
    <location>
        <begin position="83"/>
        <end position="105"/>
    </location>
</feature>
<dbReference type="InterPro" id="IPR001046">
    <property type="entry name" value="NRAMP_fam"/>
</dbReference>
<feature type="transmembrane region" description="Helical" evidence="5">
    <location>
        <begin position="12"/>
        <end position="36"/>
    </location>
</feature>
<evidence type="ECO:0000256" key="5">
    <source>
        <dbReference type="SAM" id="Phobius"/>
    </source>
</evidence>
<organism evidence="6 7">
    <name type="scientific">Chromatocurvus halotolerans</name>
    <dbReference type="NCBI Taxonomy" id="1132028"/>
    <lineage>
        <taxon>Bacteria</taxon>
        <taxon>Pseudomonadati</taxon>
        <taxon>Pseudomonadota</taxon>
        <taxon>Gammaproteobacteria</taxon>
        <taxon>Cellvibrionales</taxon>
        <taxon>Halieaceae</taxon>
        <taxon>Chromatocurvus</taxon>
    </lineage>
</organism>
<keyword evidence="4 5" id="KW-0472">Membrane</keyword>
<dbReference type="Proteomes" id="UP000294980">
    <property type="component" value="Unassembled WGS sequence"/>
</dbReference>
<proteinExistence type="predicted"/>
<evidence type="ECO:0000256" key="1">
    <source>
        <dbReference type="ARBA" id="ARBA00004141"/>
    </source>
</evidence>
<dbReference type="GO" id="GO:0016020">
    <property type="term" value="C:membrane"/>
    <property type="evidence" value="ECO:0007669"/>
    <property type="project" value="UniProtKB-SubCell"/>
</dbReference>
<evidence type="ECO:0000313" key="6">
    <source>
        <dbReference type="EMBL" id="TCO75542.1"/>
    </source>
</evidence>
<evidence type="ECO:0000256" key="4">
    <source>
        <dbReference type="ARBA" id="ARBA00023136"/>
    </source>
</evidence>
<keyword evidence="7" id="KW-1185">Reference proteome</keyword>
<keyword evidence="3 5" id="KW-1133">Transmembrane helix</keyword>
<comment type="caution">
    <text evidence="6">The sequence shown here is derived from an EMBL/GenBank/DDBJ whole genome shotgun (WGS) entry which is preliminary data.</text>
</comment>
<comment type="subcellular location">
    <subcellularLocation>
        <location evidence="1">Membrane</location>
        <topology evidence="1">Multi-pass membrane protein</topology>
    </subcellularLocation>
</comment>
<dbReference type="AlphaFoldDB" id="A0A4R2KRY6"/>
<dbReference type="Pfam" id="PF01566">
    <property type="entry name" value="Nramp"/>
    <property type="match status" value="1"/>
</dbReference>
<dbReference type="GO" id="GO:0046873">
    <property type="term" value="F:metal ion transmembrane transporter activity"/>
    <property type="evidence" value="ECO:0007669"/>
    <property type="project" value="InterPro"/>
</dbReference>
<protein>
    <submittedName>
        <fullName evidence="6">Mn2+/Fe2+ NRAMP family transporter</fullName>
    </submittedName>
</protein>
<keyword evidence="2 5" id="KW-0812">Transmembrane</keyword>
<evidence type="ECO:0000256" key="3">
    <source>
        <dbReference type="ARBA" id="ARBA00022989"/>
    </source>
</evidence>
<feature type="transmembrane region" description="Helical" evidence="5">
    <location>
        <begin position="368"/>
        <end position="392"/>
    </location>
</feature>